<comment type="caution">
    <text evidence="1">The sequence shown here is derived from an EMBL/GenBank/DDBJ whole genome shotgun (WGS) entry which is preliminary data.</text>
</comment>
<dbReference type="Gene3D" id="1.10.600.10">
    <property type="entry name" value="Farnesyl Diphosphate Synthase"/>
    <property type="match status" value="1"/>
</dbReference>
<dbReference type="SUPFAM" id="SSF48239">
    <property type="entry name" value="Terpenoid cyclases/Protein prenyltransferases"/>
    <property type="match status" value="1"/>
</dbReference>
<evidence type="ECO:0000313" key="2">
    <source>
        <dbReference type="Proteomes" id="UP001172457"/>
    </source>
</evidence>
<gene>
    <name evidence="1" type="ORF">OSB04_001304</name>
</gene>
<dbReference type="EMBL" id="JARYMX010000001">
    <property type="protein sequence ID" value="KAJ9565338.1"/>
    <property type="molecule type" value="Genomic_DNA"/>
</dbReference>
<accession>A0AA38TY87</accession>
<evidence type="ECO:0008006" key="3">
    <source>
        <dbReference type="Google" id="ProtNLM"/>
    </source>
</evidence>
<name>A0AA38TY87_9ASTR</name>
<evidence type="ECO:0000313" key="1">
    <source>
        <dbReference type="EMBL" id="KAJ9565338.1"/>
    </source>
</evidence>
<dbReference type="Proteomes" id="UP001172457">
    <property type="component" value="Chromosome 1"/>
</dbReference>
<proteinExistence type="predicted"/>
<dbReference type="InterPro" id="IPR008949">
    <property type="entry name" value="Isoprenoid_synthase_dom_sf"/>
</dbReference>
<dbReference type="AlphaFoldDB" id="A0AA38TY87"/>
<reference evidence="1" key="1">
    <citation type="submission" date="2023-03" db="EMBL/GenBank/DDBJ databases">
        <title>Chromosome-scale reference genome and RAD-based genetic map of yellow starthistle (Centaurea solstitialis) reveal putative structural variation and QTLs associated with invader traits.</title>
        <authorList>
            <person name="Reatini B."/>
            <person name="Cang F.A."/>
            <person name="Jiang Q."/>
            <person name="Mckibben M.T.W."/>
            <person name="Barker M.S."/>
            <person name="Rieseberg L.H."/>
            <person name="Dlugosch K.M."/>
        </authorList>
    </citation>
    <scope>NUCLEOTIDE SEQUENCE</scope>
    <source>
        <strain evidence="1">CAN-66</strain>
        <tissue evidence="1">Leaf</tissue>
    </source>
</reference>
<dbReference type="InterPro" id="IPR008930">
    <property type="entry name" value="Terpenoid_cyclase/PrenylTrfase"/>
</dbReference>
<keyword evidence="2" id="KW-1185">Reference proteome</keyword>
<sequence>MVFLFGQYIDLNMSITQEEVIRPLANFPPSVWGDQFLVYNEELDQQSDVEEIVKHLKQEVKKDLLAALDVPVEHTNLLKLIDAIQRLGIA</sequence>
<organism evidence="1 2">
    <name type="scientific">Centaurea solstitialis</name>
    <name type="common">yellow star-thistle</name>
    <dbReference type="NCBI Taxonomy" id="347529"/>
    <lineage>
        <taxon>Eukaryota</taxon>
        <taxon>Viridiplantae</taxon>
        <taxon>Streptophyta</taxon>
        <taxon>Embryophyta</taxon>
        <taxon>Tracheophyta</taxon>
        <taxon>Spermatophyta</taxon>
        <taxon>Magnoliopsida</taxon>
        <taxon>eudicotyledons</taxon>
        <taxon>Gunneridae</taxon>
        <taxon>Pentapetalae</taxon>
        <taxon>asterids</taxon>
        <taxon>campanulids</taxon>
        <taxon>Asterales</taxon>
        <taxon>Asteraceae</taxon>
        <taxon>Carduoideae</taxon>
        <taxon>Cardueae</taxon>
        <taxon>Centaureinae</taxon>
        <taxon>Centaurea</taxon>
    </lineage>
</organism>
<protein>
    <recommendedName>
        <fullName evidence="3">Sesquiterpene synthase</fullName>
    </recommendedName>
</protein>